<dbReference type="NCBIfam" id="NF008168">
    <property type="entry name" value="PRK10917.2-2"/>
    <property type="match status" value="1"/>
</dbReference>
<dbReference type="Gene3D" id="3.40.50.300">
    <property type="entry name" value="P-loop containing nucleotide triphosphate hydrolases"/>
    <property type="match status" value="2"/>
</dbReference>
<evidence type="ECO:0000256" key="8">
    <source>
        <dbReference type="ARBA" id="ARBA00023125"/>
    </source>
</evidence>
<proteinExistence type="inferred from homology"/>
<sequence length="701" mass="79155">MPTNFLHTPIDYLNGVGPARAKLLKAELGISTYGDLANLFPNRYIDKTKYYKINELVPDSAHVQIVGKVTHLKTMGDGRASRLIATFIDGTGSMELVWFKGQKYFKDNLKLNEPYVVYGKVSKYGSKYNIAHPDVELLKEHRSRQQSAMTPIYPSTEQLTKRNVTNKMVVRMMQQLFSEVQNSFTETLSDQIRAQHQLVDKNTAMYNAHFPKSAALLQQSIYRLKFEELFFIQMELLLQNRIRKSRIKGYAFEKVGEQFNDFYSNHLPFELTGAQKRVVKEIRADMGTGAHMNRLLQGDVGSGKTIVAVLTCLLAIDNGFQACIMAPTEILAQQHFQGVSELLKNTGLQVALLTGSVKTKARRVIHSDLEDGSLNILIGTHALIEDKVVFKNLGVAIVDEQHRFGVAQRAKLWKKNNLPPHVLVMTATPIPRTLAMSLYGDLDISIIDELPPGRKEIKTVHRYDKNRLGVFSFLKEEITKGRQVYMVYPLIEESETLDYKDLMDGYESVVREFPAPQYQVSIVHGRMKPEDKDYEMERFVKGETQIMVATTVIEVGVNVPNASVMVIESAERFGLSQLHQLRGRVGRGADQSFCILMTSYKLSNEARTRIETMVATTDGFEIAEVDLKLRGPGDMMGTRQSGVLALRVADIVKDNDILAIARNTAIDLLQKDATLELPEHASIKKVLQFLQSKKGLWKYIS</sequence>
<comment type="similarity">
    <text evidence="1 15">Belongs to the helicase family. RecG subfamily.</text>
</comment>
<dbReference type="SUPFAM" id="SSF50249">
    <property type="entry name" value="Nucleic acid-binding proteins"/>
    <property type="match status" value="1"/>
</dbReference>
<organism evidence="18 19">
    <name type="scientific">Nonlabens mediterrranea</name>
    <dbReference type="NCBI Taxonomy" id="1419947"/>
    <lineage>
        <taxon>Bacteria</taxon>
        <taxon>Pseudomonadati</taxon>
        <taxon>Bacteroidota</taxon>
        <taxon>Flavobacteriia</taxon>
        <taxon>Flavobacteriales</taxon>
        <taxon>Flavobacteriaceae</taxon>
        <taxon>Nonlabens</taxon>
    </lineage>
</organism>
<dbReference type="InterPro" id="IPR033454">
    <property type="entry name" value="RecG_wedge"/>
</dbReference>
<dbReference type="CDD" id="cd04488">
    <property type="entry name" value="RecG_wedge_OBF"/>
    <property type="match status" value="1"/>
</dbReference>
<evidence type="ECO:0000256" key="4">
    <source>
        <dbReference type="ARBA" id="ARBA00022763"/>
    </source>
</evidence>
<dbReference type="Gene3D" id="2.40.50.140">
    <property type="entry name" value="Nucleic acid-binding proteins"/>
    <property type="match status" value="1"/>
</dbReference>
<dbReference type="PROSITE" id="PS51192">
    <property type="entry name" value="HELICASE_ATP_BIND_1"/>
    <property type="match status" value="1"/>
</dbReference>
<feature type="domain" description="Helicase C-terminal" evidence="17">
    <location>
        <begin position="473"/>
        <end position="633"/>
    </location>
</feature>
<keyword evidence="8" id="KW-0238">DNA-binding</keyword>
<keyword evidence="7 15" id="KW-0067">ATP-binding</keyword>
<dbReference type="InterPro" id="IPR001650">
    <property type="entry name" value="Helicase_C-like"/>
</dbReference>
<dbReference type="PROSITE" id="PS51194">
    <property type="entry name" value="HELICASE_CTER"/>
    <property type="match status" value="1"/>
</dbReference>
<keyword evidence="3 15" id="KW-0547">Nucleotide-binding</keyword>
<evidence type="ECO:0000256" key="13">
    <source>
        <dbReference type="ARBA" id="ARBA00034808"/>
    </source>
</evidence>
<keyword evidence="10 15" id="KW-0234">DNA repair</keyword>
<evidence type="ECO:0000256" key="14">
    <source>
        <dbReference type="ARBA" id="ARBA00048988"/>
    </source>
</evidence>
<name>A0ABS0A7L7_9FLAO</name>
<evidence type="ECO:0000256" key="6">
    <source>
        <dbReference type="ARBA" id="ARBA00022806"/>
    </source>
</evidence>
<dbReference type="GO" id="GO:0003678">
    <property type="term" value="F:DNA helicase activity"/>
    <property type="evidence" value="ECO:0007669"/>
    <property type="project" value="UniProtKB-EC"/>
</dbReference>
<evidence type="ECO:0000256" key="10">
    <source>
        <dbReference type="ARBA" id="ARBA00023204"/>
    </source>
</evidence>
<dbReference type="SMART" id="SM00487">
    <property type="entry name" value="DEXDc"/>
    <property type="match status" value="1"/>
</dbReference>
<dbReference type="InterPro" id="IPR027417">
    <property type="entry name" value="P-loop_NTPase"/>
</dbReference>
<feature type="domain" description="Helicase ATP-binding" evidence="16">
    <location>
        <begin position="285"/>
        <end position="447"/>
    </location>
</feature>
<dbReference type="Proteomes" id="UP001194729">
    <property type="component" value="Unassembled WGS sequence"/>
</dbReference>
<dbReference type="InterPro" id="IPR004609">
    <property type="entry name" value="ATP-dep_DNA_helicase_RecG"/>
</dbReference>
<evidence type="ECO:0000256" key="1">
    <source>
        <dbReference type="ARBA" id="ARBA00007504"/>
    </source>
</evidence>
<keyword evidence="5 15" id="KW-0378">Hydrolase</keyword>
<keyword evidence="19" id="KW-1185">Reference proteome</keyword>
<accession>A0ABS0A7L7</accession>
<dbReference type="Pfam" id="PF00270">
    <property type="entry name" value="DEAD"/>
    <property type="match status" value="1"/>
</dbReference>
<dbReference type="InterPro" id="IPR045562">
    <property type="entry name" value="RecG_dom3_C"/>
</dbReference>
<evidence type="ECO:0000256" key="15">
    <source>
        <dbReference type="RuleBase" id="RU363016"/>
    </source>
</evidence>
<dbReference type="CDD" id="cd17992">
    <property type="entry name" value="DEXHc_RecG"/>
    <property type="match status" value="1"/>
</dbReference>
<keyword evidence="6 15" id="KW-0347">Helicase</keyword>
<evidence type="ECO:0000256" key="5">
    <source>
        <dbReference type="ARBA" id="ARBA00022801"/>
    </source>
</evidence>
<keyword evidence="11" id="KW-0413">Isomerase</keyword>
<dbReference type="SMART" id="SM00490">
    <property type="entry name" value="HELICc"/>
    <property type="match status" value="1"/>
</dbReference>
<reference evidence="18 19" key="1">
    <citation type="submission" date="2020-11" db="EMBL/GenBank/DDBJ databases">
        <title>P. mediterranea TC4 genome.</title>
        <authorList>
            <person name="Molmeret M."/>
        </authorList>
    </citation>
    <scope>NUCLEOTIDE SEQUENCE [LARGE SCALE GENOMIC DNA]</scope>
    <source>
        <strain evidence="18 19">TC4</strain>
    </source>
</reference>
<dbReference type="InterPro" id="IPR014001">
    <property type="entry name" value="Helicase_ATP-bd"/>
</dbReference>
<evidence type="ECO:0000256" key="3">
    <source>
        <dbReference type="ARBA" id="ARBA00022741"/>
    </source>
</evidence>
<dbReference type="EMBL" id="JADKYU010000721">
    <property type="protein sequence ID" value="MBF4985356.1"/>
    <property type="molecule type" value="Genomic_DNA"/>
</dbReference>
<evidence type="ECO:0000259" key="17">
    <source>
        <dbReference type="PROSITE" id="PS51194"/>
    </source>
</evidence>
<evidence type="ECO:0000259" key="16">
    <source>
        <dbReference type="PROSITE" id="PS51192"/>
    </source>
</evidence>
<dbReference type="Pfam" id="PF17191">
    <property type="entry name" value="RecG_wedge"/>
    <property type="match status" value="1"/>
</dbReference>
<evidence type="ECO:0000256" key="7">
    <source>
        <dbReference type="ARBA" id="ARBA00022840"/>
    </source>
</evidence>
<dbReference type="EC" id="5.6.2.4" evidence="13 15"/>
<gene>
    <name evidence="18" type="primary">recG</name>
    <name evidence="18" type="ORF">FNJ87_13795</name>
</gene>
<evidence type="ECO:0000313" key="18">
    <source>
        <dbReference type="EMBL" id="MBF4985356.1"/>
    </source>
</evidence>
<evidence type="ECO:0000256" key="2">
    <source>
        <dbReference type="ARBA" id="ARBA00017846"/>
    </source>
</evidence>
<dbReference type="InterPro" id="IPR047112">
    <property type="entry name" value="RecG/Mfd"/>
</dbReference>
<comment type="catalytic activity">
    <reaction evidence="12 15">
        <text>Couples ATP hydrolysis with the unwinding of duplex DNA by translocating in the 3'-5' direction.</text>
        <dbReference type="EC" id="5.6.2.4"/>
    </reaction>
</comment>
<comment type="catalytic activity">
    <reaction evidence="14 15">
        <text>ATP + H2O = ADP + phosphate + H(+)</text>
        <dbReference type="Rhea" id="RHEA:13065"/>
        <dbReference type="ChEBI" id="CHEBI:15377"/>
        <dbReference type="ChEBI" id="CHEBI:15378"/>
        <dbReference type="ChEBI" id="CHEBI:30616"/>
        <dbReference type="ChEBI" id="CHEBI:43474"/>
        <dbReference type="ChEBI" id="CHEBI:456216"/>
        <dbReference type="EC" id="5.6.2.4"/>
    </reaction>
</comment>
<dbReference type="InterPro" id="IPR012340">
    <property type="entry name" value="NA-bd_OB-fold"/>
</dbReference>
<keyword evidence="9 15" id="KW-0233">DNA recombination</keyword>
<keyword evidence="4 15" id="KW-0227">DNA damage</keyword>
<dbReference type="NCBIfam" id="NF008165">
    <property type="entry name" value="PRK10917.1-3"/>
    <property type="match status" value="1"/>
</dbReference>
<dbReference type="Pfam" id="PF00271">
    <property type="entry name" value="Helicase_C"/>
    <property type="match status" value="1"/>
</dbReference>
<evidence type="ECO:0000256" key="12">
    <source>
        <dbReference type="ARBA" id="ARBA00034617"/>
    </source>
</evidence>
<dbReference type="PANTHER" id="PTHR47964:SF1">
    <property type="entry name" value="ATP-DEPENDENT DNA HELICASE HOMOLOG RECG, CHLOROPLASTIC"/>
    <property type="match status" value="1"/>
</dbReference>
<dbReference type="GO" id="GO:0016787">
    <property type="term" value="F:hydrolase activity"/>
    <property type="evidence" value="ECO:0007669"/>
    <property type="project" value="UniProtKB-KW"/>
</dbReference>
<comment type="function">
    <text evidence="15">Plays a critical role in recombination and DNA repair. Helps process Holliday junction intermediates to mature products by catalyzing branch migration. Has replication fork regression activity, unwinds stalled or blocked replication forks to make a HJ that can be resolved. Has a DNA unwinding activity characteristic of a DNA helicase with 3'-5' polarity.</text>
</comment>
<evidence type="ECO:0000313" key="19">
    <source>
        <dbReference type="Proteomes" id="UP001194729"/>
    </source>
</evidence>
<dbReference type="SUPFAM" id="SSF52540">
    <property type="entry name" value="P-loop containing nucleoside triphosphate hydrolases"/>
    <property type="match status" value="2"/>
</dbReference>
<protein>
    <recommendedName>
        <fullName evidence="2 15">ATP-dependent DNA helicase RecG</fullName>
        <ecNumber evidence="13 15">5.6.2.4</ecNumber>
    </recommendedName>
</protein>
<dbReference type="NCBIfam" id="TIGR00643">
    <property type="entry name" value="recG"/>
    <property type="match status" value="1"/>
</dbReference>
<comment type="caution">
    <text evidence="18">The sequence shown here is derived from an EMBL/GenBank/DDBJ whole genome shotgun (WGS) entry which is preliminary data.</text>
</comment>
<evidence type="ECO:0000256" key="11">
    <source>
        <dbReference type="ARBA" id="ARBA00023235"/>
    </source>
</evidence>
<dbReference type="PANTHER" id="PTHR47964">
    <property type="entry name" value="ATP-DEPENDENT DNA HELICASE HOMOLOG RECG, CHLOROPLASTIC"/>
    <property type="match status" value="1"/>
</dbReference>
<dbReference type="InterPro" id="IPR011545">
    <property type="entry name" value="DEAD/DEAH_box_helicase_dom"/>
</dbReference>
<dbReference type="Pfam" id="PF19833">
    <property type="entry name" value="RecG_dom3_C"/>
    <property type="match status" value="1"/>
</dbReference>
<evidence type="ECO:0000256" key="9">
    <source>
        <dbReference type="ARBA" id="ARBA00023172"/>
    </source>
</evidence>